<protein>
    <recommendedName>
        <fullName evidence="12">Cardiolipin synthase</fullName>
        <ecNumber evidence="12">2.7.8.-</ecNumber>
    </recommendedName>
</protein>
<keyword evidence="3" id="KW-0444">Lipid biosynthesis</keyword>
<feature type="transmembrane region" description="Helical" evidence="13">
    <location>
        <begin position="41"/>
        <end position="62"/>
    </location>
</feature>
<keyword evidence="7 13" id="KW-1133">Transmembrane helix</keyword>
<feature type="domain" description="PLD phosphodiesterase" evidence="14">
    <location>
        <begin position="222"/>
        <end position="249"/>
    </location>
</feature>
<dbReference type="InterPro" id="IPR027379">
    <property type="entry name" value="CLS_N"/>
</dbReference>
<gene>
    <name evidence="15" type="primary">cls</name>
    <name evidence="15" type="ORF">V1351_13645</name>
</gene>
<evidence type="ECO:0000256" key="7">
    <source>
        <dbReference type="ARBA" id="ARBA00022989"/>
    </source>
</evidence>
<evidence type="ECO:0000256" key="6">
    <source>
        <dbReference type="ARBA" id="ARBA00022737"/>
    </source>
</evidence>
<sequence length="493" mass="55185">MATLDWAMVAALAGWILVATNLALRLVALGVIPGNRKPSTGAAWLLLILIVPILGFVIFLLFGRTELGRNRHERQLRAKARIRERTGRLADVKPPPGSPDLVSSVVSLNDRLGSLPLVADNGVQVIDDYDEVIRLMTEAVTAARSYIYVEFYIMAWDDLTGPLFSAMADASERGVDVKVLFDHIGSRGIPGYKQMLADLDDTSIQWHPMLPIMPLRGRFRRPDLRNHRKIVVVDGTVGFMGSLNLTERGYNKPRNHKLGRQWVECMVRVHGHVVAELESVFAMDWYTETDQILAVEARQAVHTTGPDVVDGVSCQLVPSGPGFVAENNLRLFTTLIYSATERISITSPYFVPDESLLYAVTTAAQRGIAVELFVSELSDQFMVGHAQASYYRALLEAGVRIHLYPAPYILHSKHFSIDDTVAVIGSSNMDMRSFALNYEVSLMMLGPEIVQRMRQVEDHYRAVSRELSLQEWLRRKPGLRYVDNVMRLTAALQ</sequence>
<dbReference type="NCBIfam" id="TIGR04265">
    <property type="entry name" value="bac_cardiolipin"/>
    <property type="match status" value="1"/>
</dbReference>
<dbReference type="RefSeq" id="WP_338748740.1">
    <property type="nucleotide sequence ID" value="NZ_CP144913.1"/>
</dbReference>
<evidence type="ECO:0000256" key="1">
    <source>
        <dbReference type="ARBA" id="ARBA00004651"/>
    </source>
</evidence>
<keyword evidence="5 13" id="KW-0812">Transmembrane</keyword>
<keyword evidence="9 13" id="KW-0472">Membrane</keyword>
<evidence type="ECO:0000313" key="16">
    <source>
        <dbReference type="Proteomes" id="UP001382727"/>
    </source>
</evidence>
<dbReference type="Pfam" id="PF13091">
    <property type="entry name" value="PLDc_2"/>
    <property type="match status" value="2"/>
</dbReference>
<evidence type="ECO:0000256" key="12">
    <source>
        <dbReference type="NCBIfam" id="TIGR04265"/>
    </source>
</evidence>
<dbReference type="EC" id="2.7.8.-" evidence="12"/>
<evidence type="ECO:0000313" key="15">
    <source>
        <dbReference type="EMBL" id="WXB75971.1"/>
    </source>
</evidence>
<evidence type="ECO:0000256" key="2">
    <source>
        <dbReference type="ARBA" id="ARBA00022475"/>
    </source>
</evidence>
<dbReference type="InterPro" id="IPR022924">
    <property type="entry name" value="Cardiolipin_synthase"/>
</dbReference>
<name>A0ABZ2MFW9_9MICO</name>
<comment type="subcellular location">
    <subcellularLocation>
        <location evidence="1">Cell membrane</location>
        <topology evidence="1">Multi-pass membrane protein</topology>
    </subcellularLocation>
</comment>
<dbReference type="CDD" id="cd09158">
    <property type="entry name" value="PLDc_EcCLS_like_2"/>
    <property type="match status" value="1"/>
</dbReference>
<dbReference type="SUPFAM" id="SSF56024">
    <property type="entry name" value="Phospholipase D/nuclease"/>
    <property type="match status" value="2"/>
</dbReference>
<evidence type="ECO:0000256" key="4">
    <source>
        <dbReference type="ARBA" id="ARBA00022679"/>
    </source>
</evidence>
<dbReference type="InterPro" id="IPR001736">
    <property type="entry name" value="PLipase_D/transphosphatidylase"/>
</dbReference>
<accession>A0ABZ2MFW9</accession>
<evidence type="ECO:0000256" key="9">
    <source>
        <dbReference type="ARBA" id="ARBA00023136"/>
    </source>
</evidence>
<reference evidence="15 16" key="1">
    <citation type="submission" date="2024-02" db="EMBL/GenBank/DDBJ databases">
        <title>Janibacter sp. nov., isolated from gut of marine sandworm.</title>
        <authorList>
            <person name="Kim B."/>
            <person name="Jun M.O."/>
            <person name="Shin N.-R."/>
        </authorList>
    </citation>
    <scope>NUCLEOTIDE SEQUENCE [LARGE SCALE GENOMIC DNA]</scope>
    <source>
        <strain evidence="15 16">A1S7</strain>
    </source>
</reference>
<keyword evidence="4" id="KW-0808">Transferase</keyword>
<keyword evidence="8" id="KW-0443">Lipid metabolism</keyword>
<dbReference type="InterPro" id="IPR025202">
    <property type="entry name" value="PLD-like_dom"/>
</dbReference>
<feature type="domain" description="PLD phosphodiesterase" evidence="14">
    <location>
        <begin position="406"/>
        <end position="433"/>
    </location>
</feature>
<keyword evidence="16" id="KW-1185">Reference proteome</keyword>
<dbReference type="Gene3D" id="3.30.870.10">
    <property type="entry name" value="Endonuclease Chain A"/>
    <property type="match status" value="2"/>
</dbReference>
<dbReference type="Proteomes" id="UP001382727">
    <property type="component" value="Chromosome"/>
</dbReference>
<dbReference type="EMBL" id="CP144913">
    <property type="protein sequence ID" value="WXB75971.1"/>
    <property type="molecule type" value="Genomic_DNA"/>
</dbReference>
<keyword evidence="11" id="KW-1208">Phospholipid metabolism</keyword>
<evidence type="ECO:0000256" key="5">
    <source>
        <dbReference type="ARBA" id="ARBA00022692"/>
    </source>
</evidence>
<dbReference type="PANTHER" id="PTHR21248:SF22">
    <property type="entry name" value="PHOSPHOLIPASE D"/>
    <property type="match status" value="1"/>
</dbReference>
<evidence type="ECO:0000256" key="10">
    <source>
        <dbReference type="ARBA" id="ARBA00023209"/>
    </source>
</evidence>
<keyword evidence="10" id="KW-0594">Phospholipid biosynthesis</keyword>
<keyword evidence="6" id="KW-0677">Repeat</keyword>
<evidence type="ECO:0000256" key="13">
    <source>
        <dbReference type="SAM" id="Phobius"/>
    </source>
</evidence>
<dbReference type="PROSITE" id="PS50035">
    <property type="entry name" value="PLD"/>
    <property type="match status" value="2"/>
</dbReference>
<evidence type="ECO:0000256" key="3">
    <source>
        <dbReference type="ARBA" id="ARBA00022516"/>
    </source>
</evidence>
<keyword evidence="2" id="KW-1003">Cell membrane</keyword>
<organism evidence="15 16">
    <name type="scientific">Janibacter alittae</name>
    <dbReference type="NCBI Taxonomy" id="3115209"/>
    <lineage>
        <taxon>Bacteria</taxon>
        <taxon>Bacillati</taxon>
        <taxon>Actinomycetota</taxon>
        <taxon>Actinomycetes</taxon>
        <taxon>Micrococcales</taxon>
        <taxon>Intrasporangiaceae</taxon>
        <taxon>Janibacter</taxon>
    </lineage>
</organism>
<evidence type="ECO:0000259" key="14">
    <source>
        <dbReference type="PROSITE" id="PS50035"/>
    </source>
</evidence>
<dbReference type="PANTHER" id="PTHR21248">
    <property type="entry name" value="CARDIOLIPIN SYNTHASE"/>
    <property type="match status" value="1"/>
</dbReference>
<proteinExistence type="predicted"/>
<dbReference type="SMART" id="SM00155">
    <property type="entry name" value="PLDc"/>
    <property type="match status" value="2"/>
</dbReference>
<evidence type="ECO:0000256" key="11">
    <source>
        <dbReference type="ARBA" id="ARBA00023264"/>
    </source>
</evidence>
<evidence type="ECO:0000256" key="8">
    <source>
        <dbReference type="ARBA" id="ARBA00023098"/>
    </source>
</evidence>
<dbReference type="Pfam" id="PF13396">
    <property type="entry name" value="PLDc_N"/>
    <property type="match status" value="1"/>
</dbReference>